<protein>
    <submittedName>
        <fullName evidence="3">Uncharacterized protein</fullName>
    </submittedName>
</protein>
<feature type="region of interest" description="Disordered" evidence="2">
    <location>
        <begin position="144"/>
        <end position="210"/>
    </location>
</feature>
<dbReference type="Proteomes" id="UP000030751">
    <property type="component" value="Unassembled WGS sequence"/>
</dbReference>
<dbReference type="HOGENOM" id="CLU_541892_0_0_1"/>
<reference evidence="3" key="1">
    <citation type="submission" date="2011-10" db="EMBL/GenBank/DDBJ databases">
        <title>The Genome Sequence of Fusarium oxysporum HDV247.</title>
        <authorList>
            <consortium name="The Broad Institute Genome Sequencing Platform"/>
            <person name="Ma L.-J."/>
            <person name="Gale L.R."/>
            <person name="Schwartz D.C."/>
            <person name="Zhou S."/>
            <person name="Corby-Kistler H."/>
            <person name="Young S.K."/>
            <person name="Zeng Q."/>
            <person name="Gargeya S."/>
            <person name="Fitzgerald M."/>
            <person name="Haas B."/>
            <person name="Abouelleil A."/>
            <person name="Alvarado L."/>
            <person name="Arachchi H.M."/>
            <person name="Berlin A."/>
            <person name="Brown A."/>
            <person name="Chapman S.B."/>
            <person name="Chen Z."/>
            <person name="Dunbar C."/>
            <person name="Freedman E."/>
            <person name="Gearin G."/>
            <person name="Goldberg J."/>
            <person name="Griggs A."/>
            <person name="Gujja S."/>
            <person name="Heiman D."/>
            <person name="Howarth C."/>
            <person name="Larson L."/>
            <person name="Lui A."/>
            <person name="MacDonald P.J.P."/>
            <person name="Montmayeur A."/>
            <person name="Murphy C."/>
            <person name="Neiman D."/>
            <person name="Pearson M."/>
            <person name="Priest M."/>
            <person name="Roberts A."/>
            <person name="Saif S."/>
            <person name="Shea T."/>
            <person name="Shenoy N."/>
            <person name="Sisk P."/>
            <person name="Stolte C."/>
            <person name="Sykes S."/>
            <person name="Wortman J."/>
            <person name="Nusbaum C."/>
            <person name="Birren B."/>
        </authorList>
    </citation>
    <scope>NUCLEOTIDE SEQUENCE [LARGE SCALE GENOMIC DNA]</scope>
    <source>
        <strain evidence="3">HDV247</strain>
    </source>
</reference>
<gene>
    <name evidence="3" type="ORF">FOVG_10155</name>
</gene>
<name>W9P7M5_FUSOX</name>
<evidence type="ECO:0000256" key="2">
    <source>
        <dbReference type="SAM" id="MobiDB-lite"/>
    </source>
</evidence>
<dbReference type="OrthoDB" id="4754366at2759"/>
<dbReference type="EMBL" id="JH650974">
    <property type="protein sequence ID" value="EXA38187.1"/>
    <property type="molecule type" value="Genomic_DNA"/>
</dbReference>
<feature type="compositionally biased region" description="Polar residues" evidence="2">
    <location>
        <begin position="149"/>
        <end position="158"/>
    </location>
</feature>
<evidence type="ECO:0000256" key="1">
    <source>
        <dbReference type="SAM" id="Coils"/>
    </source>
</evidence>
<proteinExistence type="predicted"/>
<reference evidence="3" key="2">
    <citation type="submission" date="2012-05" db="EMBL/GenBank/DDBJ databases">
        <title>Annotation of the Genome Sequence of Fusarium oxysporum HDV247.</title>
        <authorList>
            <consortium name="The Broad Institute Genomics Platform"/>
            <person name="Ma L.-J."/>
            <person name="Corby-Kistler H."/>
            <person name="Broz K."/>
            <person name="Gale L.R."/>
            <person name="Jonkers W."/>
            <person name="O'Donnell K."/>
            <person name="Ploetz R."/>
            <person name="Steinberg C."/>
            <person name="Schwartz D.C."/>
            <person name="VanEtten H."/>
            <person name="Zhou S."/>
            <person name="Young S.K."/>
            <person name="Zeng Q."/>
            <person name="Gargeya S."/>
            <person name="Fitzgerald M."/>
            <person name="Abouelleil A."/>
            <person name="Alvarado L."/>
            <person name="Chapman S.B."/>
            <person name="Gainer-Dewar J."/>
            <person name="Goldberg J."/>
            <person name="Griggs A."/>
            <person name="Gujja S."/>
            <person name="Hansen M."/>
            <person name="Howarth C."/>
            <person name="Imamovic A."/>
            <person name="Ireland A."/>
            <person name="Larimer J."/>
            <person name="McCowan C."/>
            <person name="Murphy C."/>
            <person name="Pearson M."/>
            <person name="Poon T.W."/>
            <person name="Priest M."/>
            <person name="Roberts A."/>
            <person name="Saif S."/>
            <person name="Shea T."/>
            <person name="Sykes S."/>
            <person name="Wortman J."/>
            <person name="Nusbaum C."/>
            <person name="Birren B."/>
        </authorList>
    </citation>
    <scope>NUCLEOTIDE SEQUENCE</scope>
    <source>
        <strain evidence="3">HDV247</strain>
    </source>
</reference>
<dbReference type="AlphaFoldDB" id="W9P7M5"/>
<organism evidence="3">
    <name type="scientific">Fusarium oxysporum f. sp. pisi HDV247</name>
    <dbReference type="NCBI Taxonomy" id="1080344"/>
    <lineage>
        <taxon>Eukaryota</taxon>
        <taxon>Fungi</taxon>
        <taxon>Dikarya</taxon>
        <taxon>Ascomycota</taxon>
        <taxon>Pezizomycotina</taxon>
        <taxon>Sordariomycetes</taxon>
        <taxon>Hypocreomycetidae</taxon>
        <taxon>Hypocreales</taxon>
        <taxon>Nectriaceae</taxon>
        <taxon>Fusarium</taxon>
        <taxon>Fusarium oxysporum species complex</taxon>
    </lineage>
</organism>
<feature type="coiled-coil region" evidence="1">
    <location>
        <begin position="315"/>
        <end position="360"/>
    </location>
</feature>
<keyword evidence="1" id="KW-0175">Coiled coil</keyword>
<sequence>MFDDPDREPVGIADMFEAMQNSQFEGTGSRFSRFLHFLGGQVKSTPSDLSQPQTYLGVGALPVTIKDLRFLTAAVTEFDWGVESWNCRPDEVWKAYRADRGIGKDEVPLTNAETKRYTLRSLKDVYREIADQIRVSRDVAPRLEAPYQTEDTMGTSRGNVPDIPRESTPFHLESREREPRRKALVGGEETEEEEEDLQRNQRSEIVSNETEVMRDVERRVQIGGGMMSGLTFTSPDDQLLPLPSLPRTSARLALLTPVASGETDIKRLQEENIRIRDTQKSHGEAISNLQRGAQLQIRPPNEAESINVATSTQRLAVLETENSNLGQQNQVLQARIDQMIKDAAQQQTEWSEKVKALKLEKSTLLATMTQKDEGFRAEISRFSDQQTEWSDKAKTLEQEKSSLLGIVSEKDKALAIQSEKIRTLEVQLKAIDDIQQEIAPSTEELVQPHIRLPEMVEEWSEGELDVDARVQASQLGSRCTRNRVAEAFSSSHQGLQRLGQRNY</sequence>
<evidence type="ECO:0000313" key="3">
    <source>
        <dbReference type="EMBL" id="EXA38187.1"/>
    </source>
</evidence>
<accession>W9P7M5</accession>
<feature type="compositionally biased region" description="Basic and acidic residues" evidence="2">
    <location>
        <begin position="172"/>
        <end position="181"/>
    </location>
</feature>